<evidence type="ECO:0000313" key="23">
    <source>
        <dbReference type="EMBL" id="UTF53200.1"/>
    </source>
</evidence>
<dbReference type="PANTHER" id="PTHR12053">
    <property type="entry name" value="PROTEASE FAMILY M28 PLASMA GLUTAMATE CARBOXYPEPTIDASE-RELATED"/>
    <property type="match status" value="1"/>
</dbReference>
<evidence type="ECO:0000256" key="5">
    <source>
        <dbReference type="ARBA" id="ARBA00014116"/>
    </source>
</evidence>
<evidence type="ECO:0000256" key="9">
    <source>
        <dbReference type="ARBA" id="ARBA00022723"/>
    </source>
</evidence>
<keyword evidence="16" id="KW-0865">Zymogen</keyword>
<keyword evidence="11" id="KW-0378">Hydrolase</keyword>
<dbReference type="GO" id="GO:0005764">
    <property type="term" value="C:lysosome"/>
    <property type="evidence" value="ECO:0007669"/>
    <property type="project" value="UniProtKB-SubCell"/>
</dbReference>
<keyword evidence="8" id="KW-0645">Protease</keyword>
<dbReference type="Pfam" id="PF04389">
    <property type="entry name" value="Peptidase_M28"/>
    <property type="match status" value="1"/>
</dbReference>
<evidence type="ECO:0000256" key="7">
    <source>
        <dbReference type="ARBA" id="ARBA00022645"/>
    </source>
</evidence>
<dbReference type="Gene3D" id="3.40.630.10">
    <property type="entry name" value="Zn peptidases"/>
    <property type="match status" value="1"/>
</dbReference>
<dbReference type="InterPro" id="IPR046450">
    <property type="entry name" value="PA_dom_sf"/>
</dbReference>
<keyword evidence="14" id="KW-0333">Golgi apparatus</keyword>
<keyword evidence="9" id="KW-0479">Metal-binding</keyword>
<evidence type="ECO:0000256" key="8">
    <source>
        <dbReference type="ARBA" id="ARBA00022670"/>
    </source>
</evidence>
<dbReference type="KEGG" id="sawl:NGM29_15715"/>
<keyword evidence="18" id="KW-0458">Lysosome</keyword>
<evidence type="ECO:0000256" key="20">
    <source>
        <dbReference type="ARBA" id="ARBA00033328"/>
    </source>
</evidence>
<dbReference type="PANTHER" id="PTHR12053:SF3">
    <property type="entry name" value="CARBOXYPEPTIDASE Q"/>
    <property type="match status" value="1"/>
</dbReference>
<keyword evidence="15" id="KW-0482">Metalloprotease</keyword>
<protein>
    <recommendedName>
        <fullName evidence="5">Carboxypeptidase Q</fullName>
    </recommendedName>
    <alternativeName>
        <fullName evidence="20">Plasma glutamate carboxypeptidase</fullName>
    </alternativeName>
</protein>
<dbReference type="Gene3D" id="3.50.30.30">
    <property type="match status" value="1"/>
</dbReference>
<keyword evidence="13" id="KW-0862">Zinc</keyword>
<keyword evidence="24" id="KW-1185">Reference proteome</keyword>
<keyword evidence="6" id="KW-0964">Secreted</keyword>
<gene>
    <name evidence="23" type="ORF">NGM29_15715</name>
</gene>
<reference evidence="23" key="1">
    <citation type="submission" date="2022-06" db="EMBL/GenBank/DDBJ databases">
        <title>Diverse halophilic archaea isolated from saline environments.</title>
        <authorList>
            <person name="Cui H.-L."/>
        </authorList>
    </citation>
    <scope>NUCLEOTIDE SEQUENCE</scope>
    <source>
        <strain evidence="23">WLHS1</strain>
    </source>
</reference>
<evidence type="ECO:0000256" key="11">
    <source>
        <dbReference type="ARBA" id="ARBA00022801"/>
    </source>
</evidence>
<dbReference type="GO" id="GO:0005576">
    <property type="term" value="C:extracellular region"/>
    <property type="evidence" value="ECO:0007669"/>
    <property type="project" value="UniProtKB-SubCell"/>
</dbReference>
<dbReference type="EMBL" id="CP100355">
    <property type="protein sequence ID" value="UTF53200.1"/>
    <property type="molecule type" value="Genomic_DNA"/>
</dbReference>
<dbReference type="GO" id="GO:0070573">
    <property type="term" value="F:metallodipeptidase activity"/>
    <property type="evidence" value="ECO:0007669"/>
    <property type="project" value="InterPro"/>
</dbReference>
<feature type="domain" description="Peptidase M28" evidence="22">
    <location>
        <begin position="233"/>
        <end position="419"/>
    </location>
</feature>
<evidence type="ECO:0000259" key="22">
    <source>
        <dbReference type="Pfam" id="PF04389"/>
    </source>
</evidence>
<evidence type="ECO:0000256" key="3">
    <source>
        <dbReference type="ARBA" id="ARBA00004555"/>
    </source>
</evidence>
<keyword evidence="10" id="KW-0732">Signal</keyword>
<evidence type="ECO:0000256" key="18">
    <source>
        <dbReference type="ARBA" id="ARBA00023228"/>
    </source>
</evidence>
<name>A0A9E7SU62_9EURY</name>
<proteinExistence type="predicted"/>
<evidence type="ECO:0000313" key="24">
    <source>
        <dbReference type="Proteomes" id="UP001056855"/>
    </source>
</evidence>
<evidence type="ECO:0000256" key="6">
    <source>
        <dbReference type="ARBA" id="ARBA00022525"/>
    </source>
</evidence>
<comment type="subunit">
    <text evidence="19">Homodimer. The monomeric form is inactive while the homodimer is active.</text>
</comment>
<organism evidence="23 24">
    <name type="scientific">Natronosalvus rutilus</name>
    <dbReference type="NCBI Taxonomy" id="2953753"/>
    <lineage>
        <taxon>Archaea</taxon>
        <taxon>Methanobacteriati</taxon>
        <taxon>Methanobacteriota</taxon>
        <taxon>Stenosarchaea group</taxon>
        <taxon>Halobacteria</taxon>
        <taxon>Halobacteriales</taxon>
        <taxon>Natrialbaceae</taxon>
        <taxon>Natronosalvus</taxon>
    </lineage>
</organism>
<evidence type="ECO:0000256" key="4">
    <source>
        <dbReference type="ARBA" id="ARBA00004613"/>
    </source>
</evidence>
<keyword evidence="7" id="KW-0121">Carboxypeptidase</keyword>
<dbReference type="Pfam" id="PF02225">
    <property type="entry name" value="PA"/>
    <property type="match status" value="1"/>
</dbReference>
<evidence type="ECO:0000256" key="19">
    <source>
        <dbReference type="ARBA" id="ARBA00025833"/>
    </source>
</evidence>
<dbReference type="SUPFAM" id="SSF53187">
    <property type="entry name" value="Zn-dependent exopeptidases"/>
    <property type="match status" value="1"/>
</dbReference>
<dbReference type="InterPro" id="IPR003137">
    <property type="entry name" value="PA_domain"/>
</dbReference>
<dbReference type="GO" id="GO:0046872">
    <property type="term" value="F:metal ion binding"/>
    <property type="evidence" value="ECO:0007669"/>
    <property type="project" value="UniProtKB-KW"/>
</dbReference>
<evidence type="ECO:0000259" key="21">
    <source>
        <dbReference type="Pfam" id="PF02225"/>
    </source>
</evidence>
<dbReference type="RefSeq" id="WP_254157447.1">
    <property type="nucleotide sequence ID" value="NZ_CP100355.1"/>
</dbReference>
<sequence length="462" mass="49541">MTTPTDPDDSSRLERTLGRAWSDDRPWELLTALTQLESRMGGSPGERAAADLVAEAFERVGVANVGLESFPIQYWERGKTTFTVTEPVEREFEALALPYAPAADLEAPLVDVGYGTPEEIDDAGEAVEGAIVVASTTTPAGQRFVHRMEKFGHAVDAGARGFVFANHVPGQLPPTGALRFDREAAIPGIGVSAETHDWLTEYANSPAADPDESANARASLRVEATTTDGSSQNVVGTLGPDTDDELLLLAHYDAHDVAEGALDNGCGVATVLGAASVLAAVESDLGCRVRVAAVGCEEIGLLGAEALAERLDLESVRAVVNVDGAGRFRNLQAYSHASEEMRALATEVGEHYGQPVVHEPDPHPFSDHWPFLRAGVPALQLHSEPAGGGERGRGWGHTAADSRDKVDVRNIRTHTMLSAVLVRVLSRRTPPRIDGADLRDAFREQHYEPGMRASDTWPRAWD</sequence>
<evidence type="ECO:0000256" key="14">
    <source>
        <dbReference type="ARBA" id="ARBA00023034"/>
    </source>
</evidence>
<evidence type="ECO:0000256" key="1">
    <source>
        <dbReference type="ARBA" id="ARBA00004240"/>
    </source>
</evidence>
<comment type="subcellular location">
    <subcellularLocation>
        <location evidence="1">Endoplasmic reticulum</location>
    </subcellularLocation>
    <subcellularLocation>
        <location evidence="3">Golgi apparatus</location>
    </subcellularLocation>
    <subcellularLocation>
        <location evidence="2">Lysosome</location>
    </subcellularLocation>
    <subcellularLocation>
        <location evidence="4">Secreted</location>
    </subcellularLocation>
</comment>
<evidence type="ECO:0000256" key="10">
    <source>
        <dbReference type="ARBA" id="ARBA00022729"/>
    </source>
</evidence>
<evidence type="ECO:0000256" key="16">
    <source>
        <dbReference type="ARBA" id="ARBA00023145"/>
    </source>
</evidence>
<dbReference type="GO" id="GO:0004180">
    <property type="term" value="F:carboxypeptidase activity"/>
    <property type="evidence" value="ECO:0007669"/>
    <property type="project" value="UniProtKB-KW"/>
</dbReference>
<dbReference type="SUPFAM" id="SSF52025">
    <property type="entry name" value="PA domain"/>
    <property type="match status" value="1"/>
</dbReference>
<evidence type="ECO:0000256" key="2">
    <source>
        <dbReference type="ARBA" id="ARBA00004371"/>
    </source>
</evidence>
<evidence type="ECO:0000256" key="13">
    <source>
        <dbReference type="ARBA" id="ARBA00022833"/>
    </source>
</evidence>
<keyword evidence="12" id="KW-0256">Endoplasmic reticulum</keyword>
<dbReference type="GO" id="GO:0006508">
    <property type="term" value="P:proteolysis"/>
    <property type="evidence" value="ECO:0007669"/>
    <property type="project" value="UniProtKB-KW"/>
</dbReference>
<dbReference type="InterPro" id="IPR039866">
    <property type="entry name" value="CPQ"/>
</dbReference>
<evidence type="ECO:0000256" key="15">
    <source>
        <dbReference type="ARBA" id="ARBA00023049"/>
    </source>
</evidence>
<accession>A0A9E7SU62</accession>
<keyword evidence="17" id="KW-0325">Glycoprotein</keyword>
<dbReference type="AlphaFoldDB" id="A0A9E7SU62"/>
<dbReference type="Proteomes" id="UP001056855">
    <property type="component" value="Chromosome"/>
</dbReference>
<evidence type="ECO:0000256" key="17">
    <source>
        <dbReference type="ARBA" id="ARBA00023180"/>
    </source>
</evidence>
<dbReference type="GeneID" id="73291523"/>
<dbReference type="InterPro" id="IPR007484">
    <property type="entry name" value="Peptidase_M28"/>
</dbReference>
<evidence type="ECO:0000256" key="12">
    <source>
        <dbReference type="ARBA" id="ARBA00022824"/>
    </source>
</evidence>
<feature type="domain" description="PA" evidence="21">
    <location>
        <begin position="106"/>
        <end position="196"/>
    </location>
</feature>